<sequence>MADKRFNLTTDPWIKVLDKTTNRERTVSLIELFKNAQDFSQLSGEMRSQDLAILRFLLAILTTVYSRYDANGRGYDWLDVNPDTMQAEMNDDLEDSEINVYLYETWAHLYRSNHFTNIVTKYLKRYADKFDMFGDQPFYQVTETQYNRLVPKKKQISGSEGPGTVAVKQINRLISESGNTPSIFTPKSDEFKNDIQVDELVRWLIMYQNFTGVTDKTKIETADKFSASAGWLYKLNPVFADGETLFQTLMLNLVLRSDEHASVIQQPVWEYDTIDAYVNERKKQVQPTNIAALYTTWSRLLHIDWSERGQPTIFSAELPMFDSDEAFIEPMTTWREDKKTGRYRPAVKTLRSLGTAMWRNFGEYVKVDPSDSGHEAGIVDWLSDLRNQDDSDDQIIRGSLLTLASVGLVSDGNATSQAPVAEVYDDMHINADVLFDPDEDQALHWPHRIEEMIQLTQIIGSDYWHFAADVARIRNLEVRPFANQLSAQFYEGLNKPFKDWLADLTNQDDRDEKSEEWRKFLRKYVLDAAGNVMQTSSSRDIGGFMDVSGIIDKNKGLVNIFTVNNRLKYRVQVHMNQN</sequence>
<dbReference type="STRING" id="1071400.LBUCD034_0102"/>
<dbReference type="eggNOG" id="COG1203">
    <property type="taxonomic scope" value="Bacteria"/>
</dbReference>
<reference evidence="1 2" key="1">
    <citation type="journal article" date="2012" name="J. Biotechnol.">
        <title>Insights into the completely annotated genome of Lactobacillus buchneri CD034, a strain isolated from stable grass silage.</title>
        <authorList>
            <person name="Heinl S."/>
            <person name="Wibberg D."/>
            <person name="Eikmeyer F."/>
            <person name="Szczepanowski R."/>
            <person name="Blom J."/>
            <person name="Linke B."/>
            <person name="Goesmann A."/>
            <person name="Grabherr R."/>
            <person name="Schwab H."/>
            <person name="Puhler A."/>
            <person name="Schluter A."/>
        </authorList>
    </citation>
    <scope>NUCLEOTIDE SEQUENCE [LARGE SCALE GENOMIC DNA]</scope>
    <source>
        <strain evidence="1 2">CD034</strain>
    </source>
</reference>
<protein>
    <submittedName>
        <fullName evidence="1">Putative CRISPR system CASCADE complex protein</fullName>
    </submittedName>
</protein>
<dbReference type="Pfam" id="PF09481">
    <property type="entry name" value="CRISPR_Cse1"/>
    <property type="match status" value="1"/>
</dbReference>
<dbReference type="KEGG" id="lbn:LBUCD034_0102"/>
<evidence type="ECO:0000313" key="1">
    <source>
        <dbReference type="EMBL" id="AFR99214.1"/>
    </source>
</evidence>
<dbReference type="AlphaFoldDB" id="J9W2F9"/>
<gene>
    <name evidence="1" type="primary">casA</name>
    <name evidence="1" type="ORF">LBUCD034_0102</name>
</gene>
<accession>J9W2F9</accession>
<dbReference type="PATRIC" id="fig|1071400.3.peg.101"/>
<dbReference type="InterPro" id="IPR013381">
    <property type="entry name" value="CRISPR-assoc_prot_Cse1"/>
</dbReference>
<dbReference type="Proteomes" id="UP000007332">
    <property type="component" value="Chromosome"/>
</dbReference>
<proteinExistence type="predicted"/>
<dbReference type="HOGENOM" id="CLU_034285_0_0_9"/>
<keyword evidence="2" id="KW-1185">Reference proteome</keyword>
<dbReference type="RefSeq" id="WP_014939119.1">
    <property type="nucleotide sequence ID" value="NC_018610.1"/>
</dbReference>
<dbReference type="OrthoDB" id="3187690at2"/>
<dbReference type="Gene3D" id="1.10.132.100">
    <property type="match status" value="1"/>
</dbReference>
<evidence type="ECO:0000313" key="2">
    <source>
        <dbReference type="Proteomes" id="UP000007332"/>
    </source>
</evidence>
<dbReference type="EMBL" id="CP003043">
    <property type="protein sequence ID" value="AFR99214.1"/>
    <property type="molecule type" value="Genomic_DNA"/>
</dbReference>
<organism evidence="1 2">
    <name type="scientific">Lentilactobacillus buchneri subsp. silagei CD034</name>
    <dbReference type="NCBI Taxonomy" id="1071400"/>
    <lineage>
        <taxon>Bacteria</taxon>
        <taxon>Bacillati</taxon>
        <taxon>Bacillota</taxon>
        <taxon>Bacilli</taxon>
        <taxon>Lactobacillales</taxon>
        <taxon>Lactobacillaceae</taxon>
        <taxon>Lentilactobacillus</taxon>
        <taxon>Lentilactobacillus buchneri subsp. silagei</taxon>
    </lineage>
</organism>
<name>J9W2F9_LENBU</name>